<keyword evidence="1" id="KW-0812">Transmembrane</keyword>
<reference evidence="2" key="1">
    <citation type="submission" date="2022-07" db="EMBL/GenBank/DDBJ databases">
        <title>Genome Sequence of Physisporinus lineatus.</title>
        <authorList>
            <person name="Buettner E."/>
        </authorList>
    </citation>
    <scope>NUCLEOTIDE SEQUENCE</scope>
    <source>
        <strain evidence="2">VT162</strain>
    </source>
</reference>
<feature type="transmembrane region" description="Helical" evidence="1">
    <location>
        <begin position="442"/>
        <end position="462"/>
    </location>
</feature>
<dbReference type="AlphaFoldDB" id="A0AAD5Y9G5"/>
<keyword evidence="1" id="KW-1133">Transmembrane helix</keyword>
<dbReference type="PANTHER" id="PTHR37919:SF2">
    <property type="entry name" value="EXPERA DOMAIN-CONTAINING PROTEIN"/>
    <property type="match status" value="1"/>
</dbReference>
<name>A0AAD5Y9G5_9APHY</name>
<evidence type="ECO:0000313" key="2">
    <source>
        <dbReference type="EMBL" id="KAJ3476529.1"/>
    </source>
</evidence>
<keyword evidence="1" id="KW-0472">Membrane</keyword>
<sequence length="488" mass="54261">MRAEAFILCGPHSKPTASYPSRSTFPDLEWKSLYTNPNATGEFRGGLSTIVILRYFETPIGAFDELIWFPGKFAVPLDNTEATRVGRMYVSNRDAIYNGRKYCNVPKERGRFTFIRDPQAKPGTMPYSKVTVAPWDRPDDPCFVIEMSSTWFSRPILPFNTKLLGNAMYMVQPPLPESPNWRNDGMVGTRDWRGFKPVVKGKAGVFRVKGGLPGDRCGDDSNAKLGRISRIIDKGLEKVCTIIDATEDGASVNLTFLLAFTVQLDEWVPTSCKQSRLGHFGEEGDLLRNKLSHFHENLGQQQVAPNCSSPLTYHGNNPSFLITAPIILWDAGFCFMRPRSMVGGDLHWIWKPYGKYQEVDLLYGAAAFENGDGFTNAQAALNVVETLMNLGYLFLAHIAPTPVAPLLGFASAVMTLSKTVLYWAQEYYCGGCAVGHNNWQTLLAYWIIPGGSWLIVPTLVIIRLGKDIARSLHVATRGAVTGSRVKKE</sequence>
<evidence type="ECO:0000313" key="3">
    <source>
        <dbReference type="Proteomes" id="UP001212997"/>
    </source>
</evidence>
<dbReference type="PANTHER" id="PTHR37919">
    <property type="entry name" value="PROTEIN CBG05606"/>
    <property type="match status" value="1"/>
</dbReference>
<accession>A0AAD5Y9G5</accession>
<proteinExistence type="predicted"/>
<keyword evidence="3" id="KW-1185">Reference proteome</keyword>
<dbReference type="Proteomes" id="UP001212997">
    <property type="component" value="Unassembled WGS sequence"/>
</dbReference>
<gene>
    <name evidence="2" type="ORF">NLI96_g11098</name>
</gene>
<comment type="caution">
    <text evidence="2">The sequence shown here is derived from an EMBL/GenBank/DDBJ whole genome shotgun (WGS) entry which is preliminary data.</text>
</comment>
<protein>
    <submittedName>
        <fullName evidence="2">Uncharacterized protein</fullName>
    </submittedName>
</protein>
<dbReference type="EMBL" id="JANAWD010000697">
    <property type="protein sequence ID" value="KAJ3476529.1"/>
    <property type="molecule type" value="Genomic_DNA"/>
</dbReference>
<evidence type="ECO:0000256" key="1">
    <source>
        <dbReference type="SAM" id="Phobius"/>
    </source>
</evidence>
<dbReference type="SUPFAM" id="SSF160104">
    <property type="entry name" value="Acetoacetate decarboxylase-like"/>
    <property type="match status" value="1"/>
</dbReference>
<organism evidence="2 3">
    <name type="scientific">Meripilus lineatus</name>
    <dbReference type="NCBI Taxonomy" id="2056292"/>
    <lineage>
        <taxon>Eukaryota</taxon>
        <taxon>Fungi</taxon>
        <taxon>Dikarya</taxon>
        <taxon>Basidiomycota</taxon>
        <taxon>Agaricomycotina</taxon>
        <taxon>Agaricomycetes</taxon>
        <taxon>Polyporales</taxon>
        <taxon>Meripilaceae</taxon>
        <taxon>Meripilus</taxon>
    </lineage>
</organism>
<dbReference type="InterPro" id="IPR023375">
    <property type="entry name" value="ADC_dom_sf"/>
</dbReference>